<accession>A0A9R1TQK0</accession>
<dbReference type="Proteomes" id="UP000694866">
    <property type="component" value="Unplaced"/>
</dbReference>
<keyword evidence="1" id="KW-1185">Reference proteome</keyword>
<dbReference type="AlphaFoldDB" id="A0A9R1TQK0"/>
<evidence type="ECO:0000313" key="1">
    <source>
        <dbReference type="Proteomes" id="UP000694866"/>
    </source>
</evidence>
<dbReference type="RefSeq" id="XP_011313243.1">
    <property type="nucleotide sequence ID" value="XM_011314941.1"/>
</dbReference>
<gene>
    <name evidence="2" type="primary">LOC105272717</name>
</gene>
<reference evidence="2" key="1">
    <citation type="submission" date="2025-08" db="UniProtKB">
        <authorList>
            <consortium name="RefSeq"/>
        </authorList>
    </citation>
    <scope>IDENTIFICATION</scope>
    <source>
        <strain evidence="2">USDA-PBARC FA_bdor</strain>
        <tissue evidence="2">Whole organism</tissue>
    </source>
</reference>
<dbReference type="GeneID" id="105272717"/>
<sequence>MALVAAFDKQLLLLVAEYEMIWRKDDSPDSSIWVDAAFKQIVMLLSLEFPGHFPDEYFFLSYVKRRWQILRRWWFQHHREYTHTSNTCPSARASERCNAMAFLVQSSNN</sequence>
<organism evidence="1 2">
    <name type="scientific">Fopius arisanus</name>
    <dbReference type="NCBI Taxonomy" id="64838"/>
    <lineage>
        <taxon>Eukaryota</taxon>
        <taxon>Metazoa</taxon>
        <taxon>Ecdysozoa</taxon>
        <taxon>Arthropoda</taxon>
        <taxon>Hexapoda</taxon>
        <taxon>Insecta</taxon>
        <taxon>Pterygota</taxon>
        <taxon>Neoptera</taxon>
        <taxon>Endopterygota</taxon>
        <taxon>Hymenoptera</taxon>
        <taxon>Apocrita</taxon>
        <taxon>Ichneumonoidea</taxon>
        <taxon>Braconidae</taxon>
        <taxon>Opiinae</taxon>
        <taxon>Fopius</taxon>
    </lineage>
</organism>
<protein>
    <submittedName>
        <fullName evidence="2">Uncharacterized protein</fullName>
    </submittedName>
</protein>
<proteinExistence type="predicted"/>
<evidence type="ECO:0000313" key="2">
    <source>
        <dbReference type="RefSeq" id="XP_011313243.1"/>
    </source>
</evidence>
<name>A0A9R1TQK0_9HYME</name>
<dbReference type="KEGG" id="fas:105272717"/>